<protein>
    <submittedName>
        <fullName evidence="1">Uncharacterized protein</fullName>
    </submittedName>
</protein>
<name>A0ABD6EVB7_9BILA</name>
<evidence type="ECO:0000313" key="1">
    <source>
        <dbReference type="EMBL" id="MFH4981199.1"/>
    </source>
</evidence>
<dbReference type="Proteomes" id="UP001608902">
    <property type="component" value="Unassembled WGS sequence"/>
</dbReference>
<reference evidence="1 2" key="1">
    <citation type="submission" date="2024-08" db="EMBL/GenBank/DDBJ databases">
        <title>Gnathostoma spinigerum genome.</title>
        <authorList>
            <person name="Gonzalez-Bertolin B."/>
            <person name="Monzon S."/>
            <person name="Zaballos A."/>
            <person name="Jimenez P."/>
            <person name="Dekumyoy P."/>
            <person name="Varona S."/>
            <person name="Cuesta I."/>
            <person name="Sumanam S."/>
            <person name="Adisakwattana P."/>
            <person name="Gasser R.B."/>
            <person name="Hernandez-Gonzalez A."/>
            <person name="Young N.D."/>
            <person name="Perteguer M.J."/>
        </authorList>
    </citation>
    <scope>NUCLEOTIDE SEQUENCE [LARGE SCALE GENOMIC DNA]</scope>
    <source>
        <strain evidence="1">AL3</strain>
        <tissue evidence="1">Liver</tissue>
    </source>
</reference>
<dbReference type="EMBL" id="JBGFUD010006763">
    <property type="protein sequence ID" value="MFH4981199.1"/>
    <property type="molecule type" value="Genomic_DNA"/>
</dbReference>
<dbReference type="AlphaFoldDB" id="A0ABD6EVB7"/>
<comment type="caution">
    <text evidence="1">The sequence shown here is derived from an EMBL/GenBank/DDBJ whole genome shotgun (WGS) entry which is preliminary data.</text>
</comment>
<sequence length="140" mass="16506">MSMEKEALIRNHQFIVTDDGLPAHRMVYEISSAYEGYNQRVLSCLSDNLEWEAVGNLNANCVVQATKKMRRGIKAKRYLNVGTLHDTFIRWEPIGYHYGLRMKGTTNRIFFEIDDEKYREDWERTPKRNLFVPCQEKIVS</sequence>
<keyword evidence="2" id="KW-1185">Reference proteome</keyword>
<gene>
    <name evidence="1" type="ORF">AB6A40_007908</name>
</gene>
<organism evidence="1 2">
    <name type="scientific">Gnathostoma spinigerum</name>
    <dbReference type="NCBI Taxonomy" id="75299"/>
    <lineage>
        <taxon>Eukaryota</taxon>
        <taxon>Metazoa</taxon>
        <taxon>Ecdysozoa</taxon>
        <taxon>Nematoda</taxon>
        <taxon>Chromadorea</taxon>
        <taxon>Rhabditida</taxon>
        <taxon>Spirurina</taxon>
        <taxon>Gnathostomatomorpha</taxon>
        <taxon>Gnathostomatoidea</taxon>
        <taxon>Gnathostomatidae</taxon>
        <taxon>Gnathostoma</taxon>
    </lineage>
</organism>
<accession>A0ABD6EVB7</accession>
<evidence type="ECO:0000313" key="2">
    <source>
        <dbReference type="Proteomes" id="UP001608902"/>
    </source>
</evidence>
<proteinExistence type="predicted"/>